<dbReference type="PROSITE" id="PS50846">
    <property type="entry name" value="HMA_2"/>
    <property type="match status" value="1"/>
</dbReference>
<dbReference type="InterPro" id="IPR023298">
    <property type="entry name" value="ATPase_P-typ_TM_dom_sf"/>
</dbReference>
<evidence type="ECO:0000256" key="3">
    <source>
        <dbReference type="ARBA" id="ARBA00022448"/>
    </source>
</evidence>
<proteinExistence type="inferred from homology"/>
<keyword evidence="13 18" id="KW-1133">Transmembrane helix</keyword>
<keyword evidence="5" id="KW-0104">Cadmium</keyword>
<dbReference type="PANTHER" id="PTHR48085:SF5">
    <property type="entry name" value="CADMIUM_ZINC-TRANSPORTING ATPASE HMA4-RELATED"/>
    <property type="match status" value="1"/>
</dbReference>
<keyword evidence="14" id="KW-0406">Ion transport</keyword>
<dbReference type="Gene3D" id="3.40.50.1000">
    <property type="entry name" value="HAD superfamily/HAD-like"/>
    <property type="match status" value="1"/>
</dbReference>
<dbReference type="GO" id="GO:0005886">
    <property type="term" value="C:plasma membrane"/>
    <property type="evidence" value="ECO:0007669"/>
    <property type="project" value="UniProtKB-SubCell"/>
</dbReference>
<dbReference type="SUPFAM" id="SSF81665">
    <property type="entry name" value="Calcium ATPase, transmembrane domain M"/>
    <property type="match status" value="1"/>
</dbReference>
<evidence type="ECO:0000256" key="1">
    <source>
        <dbReference type="ARBA" id="ARBA00004651"/>
    </source>
</evidence>
<dbReference type="InterPro" id="IPR051014">
    <property type="entry name" value="Cation_Transport_ATPase_IB"/>
</dbReference>
<evidence type="ECO:0000256" key="5">
    <source>
        <dbReference type="ARBA" id="ARBA00022539"/>
    </source>
</evidence>
<dbReference type="GO" id="GO:0005524">
    <property type="term" value="F:ATP binding"/>
    <property type="evidence" value="ECO:0007669"/>
    <property type="project" value="UniProtKB-UniRule"/>
</dbReference>
<dbReference type="EMBL" id="LSKU01000001">
    <property type="protein sequence ID" value="KXG42919.1"/>
    <property type="molecule type" value="Genomic_DNA"/>
</dbReference>
<comment type="subcellular location">
    <subcellularLocation>
        <location evidence="1">Cell membrane</location>
        <topology evidence="1">Multi-pass membrane protein</topology>
    </subcellularLocation>
</comment>
<dbReference type="SFLD" id="SFLDF00027">
    <property type="entry name" value="p-type_atpase"/>
    <property type="match status" value="1"/>
</dbReference>
<dbReference type="FunFam" id="3.40.1110.10:FF:000066">
    <property type="entry name" value="Cadmium-translocating P-type ATPase"/>
    <property type="match status" value="1"/>
</dbReference>
<feature type="transmembrane region" description="Helical" evidence="18">
    <location>
        <begin position="378"/>
        <end position="398"/>
    </location>
</feature>
<dbReference type="InterPro" id="IPR001757">
    <property type="entry name" value="P_typ_ATPase"/>
</dbReference>
<dbReference type="SFLD" id="SFLDS00003">
    <property type="entry name" value="Haloacid_Dehalogenase"/>
    <property type="match status" value="1"/>
</dbReference>
<evidence type="ECO:0000256" key="8">
    <source>
        <dbReference type="ARBA" id="ARBA00022723"/>
    </source>
</evidence>
<dbReference type="InterPro" id="IPR059000">
    <property type="entry name" value="ATPase_P-type_domA"/>
</dbReference>
<dbReference type="GO" id="GO:0046872">
    <property type="term" value="F:metal ion binding"/>
    <property type="evidence" value="ECO:0007669"/>
    <property type="project" value="UniProtKB-KW"/>
</dbReference>
<dbReference type="InterPro" id="IPR023299">
    <property type="entry name" value="ATPase_P-typ_cyto_dom_N"/>
</dbReference>
<dbReference type="PRINTS" id="PR00119">
    <property type="entry name" value="CATATPASE"/>
</dbReference>
<dbReference type="InterPro" id="IPR036412">
    <property type="entry name" value="HAD-like_sf"/>
</dbReference>
<dbReference type="PANTHER" id="PTHR48085">
    <property type="entry name" value="CADMIUM/ZINC-TRANSPORTING ATPASE HMA2-RELATED"/>
    <property type="match status" value="1"/>
</dbReference>
<evidence type="ECO:0000256" key="17">
    <source>
        <dbReference type="ARBA" id="ARBA00049338"/>
    </source>
</evidence>
<dbReference type="InterPro" id="IPR036163">
    <property type="entry name" value="HMA_dom_sf"/>
</dbReference>
<dbReference type="InterPro" id="IPR023214">
    <property type="entry name" value="HAD_sf"/>
</dbReference>
<feature type="transmembrane region" description="Helical" evidence="18">
    <location>
        <begin position="178"/>
        <end position="194"/>
    </location>
</feature>
<dbReference type="RefSeq" id="WP_068722817.1">
    <property type="nucleotide sequence ID" value="NZ_LSKU01000001.1"/>
</dbReference>
<keyword evidence="4 18" id="KW-1003">Cell membrane</keyword>
<evidence type="ECO:0000256" key="18">
    <source>
        <dbReference type="RuleBase" id="RU362081"/>
    </source>
</evidence>
<keyword evidence="15 18" id="KW-0472">Membrane</keyword>
<dbReference type="InterPro" id="IPR027256">
    <property type="entry name" value="P-typ_ATPase_IB"/>
</dbReference>
<dbReference type="InterPro" id="IPR008250">
    <property type="entry name" value="ATPase_P-typ_transduc_dom_A_sf"/>
</dbReference>
<dbReference type="SUPFAM" id="SSF56784">
    <property type="entry name" value="HAD-like"/>
    <property type="match status" value="1"/>
</dbReference>
<dbReference type="SUPFAM" id="SSF81653">
    <property type="entry name" value="Calcium ATPase, transduction domain A"/>
    <property type="match status" value="1"/>
</dbReference>
<keyword evidence="10 18" id="KW-0067">ATP-binding</keyword>
<comment type="catalytic activity">
    <reaction evidence="17">
        <text>Cd(2+)(in) + ATP + H2O = Cd(2+)(out) + ADP + phosphate + H(+)</text>
        <dbReference type="Rhea" id="RHEA:12132"/>
        <dbReference type="ChEBI" id="CHEBI:15377"/>
        <dbReference type="ChEBI" id="CHEBI:15378"/>
        <dbReference type="ChEBI" id="CHEBI:30616"/>
        <dbReference type="ChEBI" id="CHEBI:43474"/>
        <dbReference type="ChEBI" id="CHEBI:48775"/>
        <dbReference type="ChEBI" id="CHEBI:456216"/>
        <dbReference type="EC" id="7.2.2.21"/>
    </reaction>
</comment>
<dbReference type="OrthoDB" id="9813266at2"/>
<dbReference type="Gene3D" id="3.40.1110.10">
    <property type="entry name" value="Calcium-transporting ATPase, cytoplasmic domain N"/>
    <property type="match status" value="1"/>
</dbReference>
<evidence type="ECO:0000256" key="7">
    <source>
        <dbReference type="ARBA" id="ARBA00022692"/>
    </source>
</evidence>
<feature type="domain" description="HMA" evidence="19">
    <location>
        <begin position="8"/>
        <end position="77"/>
    </location>
</feature>
<gene>
    <name evidence="20" type="ORF">U473_01910</name>
</gene>
<dbReference type="CDD" id="cd07548">
    <property type="entry name" value="P-type_ATPase-Cd_Zn_Co_like"/>
    <property type="match status" value="1"/>
</dbReference>
<comment type="similarity">
    <text evidence="2 18">Belongs to the cation transport ATPase (P-type) (TC 3.A.3) family. Type IB subfamily.</text>
</comment>
<keyword evidence="6" id="KW-0597">Phosphoprotein</keyword>
<evidence type="ECO:0000256" key="15">
    <source>
        <dbReference type="ARBA" id="ARBA00023136"/>
    </source>
</evidence>
<evidence type="ECO:0000256" key="13">
    <source>
        <dbReference type="ARBA" id="ARBA00022989"/>
    </source>
</evidence>
<dbReference type="NCBIfam" id="TIGR01512">
    <property type="entry name" value="ATPase-IB2_Cd"/>
    <property type="match status" value="1"/>
</dbReference>
<dbReference type="FunFam" id="2.70.150.10:FF:000090">
    <property type="entry name" value="Cadmium-translocating P-type ATPase"/>
    <property type="match status" value="1"/>
</dbReference>
<dbReference type="STRING" id="1413211.U473_01910"/>
<keyword evidence="21" id="KW-1185">Reference proteome</keyword>
<feature type="transmembrane region" description="Helical" evidence="18">
    <location>
        <begin position="711"/>
        <end position="733"/>
    </location>
</feature>
<keyword evidence="3" id="KW-0813">Transport</keyword>
<evidence type="ECO:0000256" key="4">
    <source>
        <dbReference type="ARBA" id="ARBA00022475"/>
    </source>
</evidence>
<evidence type="ECO:0000259" key="19">
    <source>
        <dbReference type="PROSITE" id="PS50846"/>
    </source>
</evidence>
<dbReference type="Gene3D" id="2.70.150.10">
    <property type="entry name" value="Calcium-transporting ATPase, cytoplasmic transduction domain A"/>
    <property type="match status" value="1"/>
</dbReference>
<dbReference type="Pfam" id="PF00403">
    <property type="entry name" value="HMA"/>
    <property type="match status" value="1"/>
</dbReference>
<name>A0A135L213_9BACI</name>
<dbReference type="PROSITE" id="PS00154">
    <property type="entry name" value="ATPASE_E1_E2"/>
    <property type="match status" value="1"/>
</dbReference>
<evidence type="ECO:0000313" key="21">
    <source>
        <dbReference type="Proteomes" id="UP000070352"/>
    </source>
</evidence>
<keyword evidence="11" id="KW-0460">Magnesium</keyword>
<feature type="transmembrane region" description="Helical" evidence="18">
    <location>
        <begin position="410"/>
        <end position="431"/>
    </location>
</feature>
<dbReference type="SFLD" id="SFLDG00002">
    <property type="entry name" value="C1.7:_P-type_atpase_like"/>
    <property type="match status" value="1"/>
</dbReference>
<evidence type="ECO:0000256" key="14">
    <source>
        <dbReference type="ARBA" id="ARBA00023065"/>
    </source>
</evidence>
<accession>A0A135L213</accession>
<dbReference type="AlphaFoldDB" id="A0A135L213"/>
<keyword evidence="8 18" id="KW-0479">Metal-binding</keyword>
<evidence type="ECO:0000256" key="2">
    <source>
        <dbReference type="ARBA" id="ARBA00006024"/>
    </source>
</evidence>
<dbReference type="InterPro" id="IPR017969">
    <property type="entry name" value="Heavy-metal-associated_CS"/>
</dbReference>
<dbReference type="Pfam" id="PF00702">
    <property type="entry name" value="Hydrolase"/>
    <property type="match status" value="1"/>
</dbReference>
<dbReference type="CDD" id="cd00371">
    <property type="entry name" value="HMA"/>
    <property type="match status" value="1"/>
</dbReference>
<organism evidence="20 21">
    <name type="scientific">Tepidibacillus decaturensis</name>
    <dbReference type="NCBI Taxonomy" id="1413211"/>
    <lineage>
        <taxon>Bacteria</taxon>
        <taxon>Bacillati</taxon>
        <taxon>Bacillota</taxon>
        <taxon>Bacilli</taxon>
        <taxon>Bacillales</taxon>
        <taxon>Bacillaceae</taxon>
        <taxon>Tepidibacillus</taxon>
    </lineage>
</organism>
<sequence length="761" mass="83039">MSSTTIIEKRELILEGLDCASCAAKIEAKVKELDGIKDGSINFVTQVLTLEINKPDRTDYLISEVKAIVNELEPDVIIQEKTTKKLTKASKLFIEVNDKSHLPSLIEEAKKIVVNIEPDVKVHEEIKTANKHSLQDDHDHGHGHGEAGEMKKELIQLGIGTAFFAIAIAFKFTFWMEFLLYFISYILIGGEVLVRAGKNIKRGQIFDENFLMSIATIGAFAIGEFPEGVAVMLFYQVGELFQDLAVNRSRKSIAALMDIRPDYANLRIGEEVKRVSPEEVNVGDVIIVKPGERVPLDGKIIEGSSMVDTSALTGESIPREVEVESEILGGFINKNGLIAVEVTKEFGESTVSKILDLVQNASSKKAPTENFITKFSRYYTPIVVVIALLLALIPPLVVEGATFSQWIYRALIFLVISCPCALVISIPLGFFGGIGGASRNGILVKGGNYLEALNNVDIVVFDKTGTLTKGVFNVTEIHAKESMSNDELLEIAAYAENYSNHPIALSILKAYGKEVNRDEIENYEEISGYGIKVSVKGKEIIAGNRKLMTKEGIEFEQVDAPGTIVHIAIDQQYAGYIVISDEIKEDSIDAIRSLKEIGVRKTVMLTGDIQNVGEKVATQLGLDEVHAELLPDQKVEKLEILDAKKPHKGNLVFVGDGINDAPVLARADIGIAMGGLGSDAAIEAADVVIMTDEPSKIATAIKIARHTRKIVWQNIIFALGMKLFVLVLGAGGLATMWEAVFADVGVALLAVLNAMRIPLKK</sequence>
<comment type="caution">
    <text evidence="20">The sequence shown here is derived from an EMBL/GenBank/DDBJ whole genome shotgun (WGS) entry which is preliminary data.</text>
</comment>
<dbReference type="Gene3D" id="3.30.70.100">
    <property type="match status" value="1"/>
</dbReference>
<keyword evidence="9 18" id="KW-0547">Nucleotide-binding</keyword>
<dbReference type="Pfam" id="PF00122">
    <property type="entry name" value="E1-E2_ATPase"/>
    <property type="match status" value="1"/>
</dbReference>
<dbReference type="GO" id="GO:0016887">
    <property type="term" value="F:ATP hydrolysis activity"/>
    <property type="evidence" value="ECO:0007669"/>
    <property type="project" value="InterPro"/>
</dbReference>
<dbReference type="InterPro" id="IPR006121">
    <property type="entry name" value="HMA_dom"/>
</dbReference>
<evidence type="ECO:0000256" key="9">
    <source>
        <dbReference type="ARBA" id="ARBA00022741"/>
    </source>
</evidence>
<keyword evidence="12" id="KW-1278">Translocase</keyword>
<reference evidence="20 21" key="1">
    <citation type="submission" date="2016-02" db="EMBL/GenBank/DDBJ databases">
        <title>Draft Genome for Tepidibacillus decaturensis nov. sp. Strain Z9, an Anaerobic, Moderately Thermophilic and Heterotrophic Bacterium from Deep Subsurface of the Illinois Basin, USA.</title>
        <authorList>
            <person name="Dong Y."/>
            <person name="Chang J.Y."/>
            <person name="Sanford R."/>
            <person name="Fouke B.W."/>
        </authorList>
    </citation>
    <scope>NUCLEOTIDE SEQUENCE [LARGE SCALE GENOMIC DNA]</scope>
    <source>
        <strain evidence="20 21">Z9</strain>
    </source>
</reference>
<dbReference type="InterPro" id="IPR018303">
    <property type="entry name" value="ATPase_P-typ_P_site"/>
</dbReference>
<dbReference type="GO" id="GO:0008551">
    <property type="term" value="F:P-type cadmium transporter activity"/>
    <property type="evidence" value="ECO:0007669"/>
    <property type="project" value="UniProtKB-EC"/>
</dbReference>
<evidence type="ECO:0000256" key="11">
    <source>
        <dbReference type="ARBA" id="ARBA00022842"/>
    </source>
</evidence>
<dbReference type="PROSITE" id="PS01047">
    <property type="entry name" value="HMA_1"/>
    <property type="match status" value="1"/>
</dbReference>
<dbReference type="Proteomes" id="UP000070352">
    <property type="component" value="Unassembled WGS sequence"/>
</dbReference>
<dbReference type="SUPFAM" id="SSF55008">
    <property type="entry name" value="HMA, heavy metal-associated domain"/>
    <property type="match status" value="1"/>
</dbReference>
<evidence type="ECO:0000256" key="6">
    <source>
        <dbReference type="ARBA" id="ARBA00022553"/>
    </source>
</evidence>
<dbReference type="NCBIfam" id="TIGR01525">
    <property type="entry name" value="ATPase-IB_hvy"/>
    <property type="match status" value="1"/>
</dbReference>
<evidence type="ECO:0000256" key="12">
    <source>
        <dbReference type="ARBA" id="ARBA00022967"/>
    </source>
</evidence>
<keyword evidence="7 18" id="KW-0812">Transmembrane</keyword>
<protein>
    <recommendedName>
        <fullName evidence="16">Cd(2+)-exporting ATPase</fullName>
        <ecNumber evidence="16">7.2.2.21</ecNumber>
    </recommendedName>
</protein>
<dbReference type="InterPro" id="IPR044492">
    <property type="entry name" value="P_typ_ATPase_HD_dom"/>
</dbReference>
<dbReference type="EC" id="7.2.2.21" evidence="16"/>
<dbReference type="NCBIfam" id="TIGR01494">
    <property type="entry name" value="ATPase_P-type"/>
    <property type="match status" value="1"/>
</dbReference>
<dbReference type="PRINTS" id="PR00120">
    <property type="entry name" value="HATPASE"/>
</dbReference>
<evidence type="ECO:0000313" key="20">
    <source>
        <dbReference type="EMBL" id="KXG42919.1"/>
    </source>
</evidence>
<feature type="transmembrane region" description="Helical" evidence="18">
    <location>
        <begin position="739"/>
        <end position="759"/>
    </location>
</feature>
<evidence type="ECO:0000256" key="10">
    <source>
        <dbReference type="ARBA" id="ARBA00022840"/>
    </source>
</evidence>
<evidence type="ECO:0000256" key="16">
    <source>
        <dbReference type="ARBA" id="ARBA00039103"/>
    </source>
</evidence>